<dbReference type="AlphaFoldDB" id="A0A401PUU6"/>
<evidence type="ECO:0000313" key="2">
    <source>
        <dbReference type="EMBL" id="GCB76887.1"/>
    </source>
</evidence>
<feature type="domain" description="Spermatogenesis-associated protein 20-like TRX" evidence="1">
    <location>
        <begin position="108"/>
        <end position="151"/>
    </location>
</feature>
<organism evidence="2 3">
    <name type="scientific">Scyliorhinus torazame</name>
    <name type="common">Cloudy catshark</name>
    <name type="synonym">Catulus torazame</name>
    <dbReference type="NCBI Taxonomy" id="75743"/>
    <lineage>
        <taxon>Eukaryota</taxon>
        <taxon>Metazoa</taxon>
        <taxon>Chordata</taxon>
        <taxon>Craniata</taxon>
        <taxon>Vertebrata</taxon>
        <taxon>Chondrichthyes</taxon>
        <taxon>Elasmobranchii</taxon>
        <taxon>Galeomorphii</taxon>
        <taxon>Galeoidea</taxon>
        <taxon>Carcharhiniformes</taxon>
        <taxon>Scyliorhinidae</taxon>
        <taxon>Scyliorhinus</taxon>
    </lineage>
</organism>
<dbReference type="OrthoDB" id="8827252at2759"/>
<keyword evidence="3" id="KW-1185">Reference proteome</keyword>
<accession>A0A401PUU6</accession>
<dbReference type="Pfam" id="PF03190">
    <property type="entry name" value="Thioredox_DsbH"/>
    <property type="match status" value="1"/>
</dbReference>
<gene>
    <name evidence="2" type="ORF">scyTo_0017516</name>
</gene>
<dbReference type="InterPro" id="IPR036249">
    <property type="entry name" value="Thioredoxin-like_sf"/>
</dbReference>
<dbReference type="Proteomes" id="UP000288216">
    <property type="component" value="Unassembled WGS sequence"/>
</dbReference>
<dbReference type="STRING" id="75743.A0A401PUU6"/>
<dbReference type="SUPFAM" id="SSF52833">
    <property type="entry name" value="Thioredoxin-like"/>
    <property type="match status" value="1"/>
</dbReference>
<protein>
    <recommendedName>
        <fullName evidence="1">Spermatogenesis-associated protein 20-like TRX domain-containing protein</fullName>
    </recommendedName>
</protein>
<dbReference type="PANTHER" id="PTHR42899:SF1">
    <property type="entry name" value="SPERMATOGENESIS-ASSOCIATED PROTEIN 20"/>
    <property type="match status" value="1"/>
</dbReference>
<evidence type="ECO:0000259" key="1">
    <source>
        <dbReference type="Pfam" id="PF03190"/>
    </source>
</evidence>
<name>A0A401PUU6_SCYTO</name>
<reference evidence="2 3" key="1">
    <citation type="journal article" date="2018" name="Nat. Ecol. Evol.">
        <title>Shark genomes provide insights into elasmobranch evolution and the origin of vertebrates.</title>
        <authorList>
            <person name="Hara Y"/>
            <person name="Yamaguchi K"/>
            <person name="Onimaru K"/>
            <person name="Kadota M"/>
            <person name="Koyanagi M"/>
            <person name="Keeley SD"/>
            <person name="Tatsumi K"/>
            <person name="Tanaka K"/>
            <person name="Motone F"/>
            <person name="Kageyama Y"/>
            <person name="Nozu R"/>
            <person name="Adachi N"/>
            <person name="Nishimura O"/>
            <person name="Nakagawa R"/>
            <person name="Tanegashima C"/>
            <person name="Kiyatake I"/>
            <person name="Matsumoto R"/>
            <person name="Murakumo K"/>
            <person name="Nishida K"/>
            <person name="Terakita A"/>
            <person name="Kuratani S"/>
            <person name="Sato K"/>
            <person name="Hyodo S Kuraku.S."/>
        </authorList>
    </citation>
    <scope>NUCLEOTIDE SEQUENCE [LARGE SCALE GENOMIC DNA]</scope>
</reference>
<evidence type="ECO:0000313" key="3">
    <source>
        <dbReference type="Proteomes" id="UP000288216"/>
    </source>
</evidence>
<comment type="caution">
    <text evidence="2">The sequence shown here is derived from an EMBL/GenBank/DDBJ whole genome shotgun (WGS) entry which is preliminary data.</text>
</comment>
<dbReference type="InterPro" id="IPR024705">
    <property type="entry name" value="Ssp411"/>
</dbReference>
<dbReference type="InterPro" id="IPR004879">
    <property type="entry name" value="Ssp411-like_TRX"/>
</dbReference>
<dbReference type="PANTHER" id="PTHR42899">
    <property type="entry name" value="SPERMATOGENESIS-ASSOCIATED PROTEIN 20"/>
    <property type="match status" value="1"/>
</dbReference>
<proteinExistence type="predicted"/>
<sequence>MGNLPPQSVVVNLVLRPLEARSQASRPLILAMLQYLGCGSGLSLCLRRVAAAAQVAAAGNRLRGLTTAAAQRRNYPNGRLIKTVFATMATGGSDGPQRLSDPKPKQRTNRLIHEKSPYLLQHAHNPVDWYPWGEEAFAKAKKEDKPIFLSV</sequence>
<dbReference type="Gene3D" id="3.40.30.10">
    <property type="entry name" value="Glutaredoxin"/>
    <property type="match status" value="1"/>
</dbReference>
<dbReference type="EMBL" id="BFAA01011466">
    <property type="protein sequence ID" value="GCB76887.1"/>
    <property type="molecule type" value="Genomic_DNA"/>
</dbReference>